<dbReference type="OrthoDB" id="284122at2157"/>
<dbReference type="Proteomes" id="UP000428325">
    <property type="component" value="Chromosome"/>
</dbReference>
<evidence type="ECO:0000313" key="2">
    <source>
        <dbReference type="EMBL" id="QGX93815.1"/>
    </source>
</evidence>
<dbReference type="InterPro" id="IPR047930">
    <property type="entry name" value="Transpos_IS6"/>
</dbReference>
<evidence type="ECO:0000313" key="4">
    <source>
        <dbReference type="Proteomes" id="UP000428325"/>
    </source>
</evidence>
<dbReference type="PANTHER" id="PTHR39967:SF1">
    <property type="entry name" value="ISH14-TYPE TRANSPOSASE HSIRS44"/>
    <property type="match status" value="1"/>
</dbReference>
<dbReference type="EMBL" id="CP034345">
    <property type="protein sequence ID" value="QGX93815.1"/>
    <property type="molecule type" value="Genomic_DNA"/>
</dbReference>
<organism evidence="2 4">
    <name type="scientific">Haloplanus rallus</name>
    <dbReference type="NCBI Taxonomy" id="1816183"/>
    <lineage>
        <taxon>Archaea</taxon>
        <taxon>Methanobacteriati</taxon>
        <taxon>Methanobacteriota</taxon>
        <taxon>Stenosarchaea group</taxon>
        <taxon>Halobacteria</taxon>
        <taxon>Halobacteriales</taxon>
        <taxon>Haloferacaceae</taxon>
        <taxon>Haloplanus</taxon>
    </lineage>
</organism>
<protein>
    <submittedName>
        <fullName evidence="2">IS6 family transposase</fullName>
    </submittedName>
</protein>
<dbReference type="InterPro" id="IPR032874">
    <property type="entry name" value="DDE_dom"/>
</dbReference>
<gene>
    <name evidence="2" type="ORF">EI982_02945</name>
    <name evidence="3" type="ORF">EI982_10335</name>
</gene>
<reference evidence="2 4" key="1">
    <citation type="submission" date="2018-12" db="EMBL/GenBank/DDBJ databases">
        <title>Complete genome sequence of Haloplanus rallus MBLA0036.</title>
        <authorList>
            <person name="Nam Y.-d."/>
            <person name="Kang J."/>
            <person name="Chung W.-H."/>
            <person name="Park Y.S."/>
        </authorList>
    </citation>
    <scope>NUCLEOTIDE SEQUENCE [LARGE SCALE GENOMIC DNA]</scope>
    <source>
        <strain evidence="2 4">MBLA0036</strain>
    </source>
</reference>
<dbReference type="KEGG" id="hra:EI982_10335"/>
<proteinExistence type="predicted"/>
<dbReference type="PANTHER" id="PTHR39967">
    <property type="match status" value="1"/>
</dbReference>
<name>A0A6B9F0T0_9EURY</name>
<sequence length="212" mass="24609">MPEITRLSDCSDWIELDFVERQRTPEFAMRLGIQMHVAGLSLSNTISILERLGVERSRTAVHNWVQKADLQPEGGASPNQVALDETVIRINDQQYWLYAAIDPETNTFLHIRLFSTYTTGLTEIFLSELREKHDVETAVFLVDDAQWLQTALDRHGLDCRYERHGNRNAVERLFREIKRRTSSFSNTFSHVEPTTAESWLQALAVWWNRCQS</sequence>
<evidence type="ECO:0000259" key="1">
    <source>
        <dbReference type="Pfam" id="PF13610"/>
    </source>
</evidence>
<dbReference type="EMBL" id="CP034345">
    <property type="protein sequence ID" value="QGX95162.1"/>
    <property type="molecule type" value="Genomic_DNA"/>
</dbReference>
<dbReference type="AlphaFoldDB" id="A0A6B9F0T0"/>
<dbReference type="KEGG" id="hra:EI982_02945"/>
<feature type="domain" description="DDE" evidence="1">
    <location>
        <begin position="81"/>
        <end position="183"/>
    </location>
</feature>
<keyword evidence="4" id="KW-1185">Reference proteome</keyword>
<dbReference type="Pfam" id="PF13610">
    <property type="entry name" value="DDE_Tnp_IS240"/>
    <property type="match status" value="1"/>
</dbReference>
<dbReference type="RefSeq" id="WP_157688051.1">
    <property type="nucleotide sequence ID" value="NZ_CP034345.1"/>
</dbReference>
<evidence type="ECO:0000313" key="3">
    <source>
        <dbReference type="EMBL" id="QGX95162.1"/>
    </source>
</evidence>
<dbReference type="GeneID" id="43369942"/>
<dbReference type="NCBIfam" id="NF033587">
    <property type="entry name" value="transpos_IS6"/>
    <property type="match status" value="1"/>
</dbReference>
<accession>A0A6B9F0T0</accession>